<accession>B8IAM3</accession>
<dbReference type="eggNOG" id="COG0302">
    <property type="taxonomic scope" value="Bacteria"/>
</dbReference>
<dbReference type="Pfam" id="PF01227">
    <property type="entry name" value="GTP_cyclohydroI"/>
    <property type="match status" value="1"/>
</dbReference>
<keyword evidence="5" id="KW-0554">One-carbon metabolism</keyword>
<dbReference type="GO" id="GO:0006729">
    <property type="term" value="P:tetrahydrobiopterin biosynthetic process"/>
    <property type="evidence" value="ECO:0007669"/>
    <property type="project" value="TreeGrafter"/>
</dbReference>
<keyword evidence="6 9" id="KW-0378">Hydrolase</keyword>
<dbReference type="GO" id="GO:0003934">
    <property type="term" value="F:GTP cyclohydrolase I activity"/>
    <property type="evidence" value="ECO:0007669"/>
    <property type="project" value="UniProtKB-EC"/>
</dbReference>
<dbReference type="Gene3D" id="1.10.286.10">
    <property type="match status" value="1"/>
</dbReference>
<dbReference type="SUPFAM" id="SSF55620">
    <property type="entry name" value="Tetrahydrobiopterin biosynthesis enzymes-like"/>
    <property type="match status" value="1"/>
</dbReference>
<evidence type="ECO:0000313" key="9">
    <source>
        <dbReference type="EMBL" id="ACL61068.1"/>
    </source>
</evidence>
<dbReference type="KEGG" id="mno:Mnod_6263"/>
<gene>
    <name evidence="9" type="ordered locus">Mnod_6263</name>
</gene>
<evidence type="ECO:0000256" key="2">
    <source>
        <dbReference type="ARBA" id="ARBA00005080"/>
    </source>
</evidence>
<dbReference type="OrthoDB" id="9801207at2"/>
<sequence length="223" mass="25034">MISERIRARLRAEGVPFGANDTIWPHLTELERQLLEDEVADRAAALLDALIIDRENDHNTADTPRRLAKMFMREVFRGRYVEAPCVTDFPNVRKVDQVYVVGPVSVRSTCSHHFAPILGSAWVGVIPGERVIGLSKFNRLADWIFSRPQIQEEAVVQLADAMEEAMQPRGLGVIVRARHLCCAWRGVRDQTEMVSSEMRGLFRTEAAARGELLALVGQGVTCR</sequence>
<comment type="catalytic activity">
    <reaction evidence="1">
        <text>GTP + H2O = 7,8-dihydroneopterin 3'-triphosphate + formate + H(+)</text>
        <dbReference type="Rhea" id="RHEA:17473"/>
        <dbReference type="ChEBI" id="CHEBI:15377"/>
        <dbReference type="ChEBI" id="CHEBI:15378"/>
        <dbReference type="ChEBI" id="CHEBI:15740"/>
        <dbReference type="ChEBI" id="CHEBI:37565"/>
        <dbReference type="ChEBI" id="CHEBI:58462"/>
        <dbReference type="EC" id="3.5.4.16"/>
    </reaction>
</comment>
<name>B8IAM3_METNO</name>
<dbReference type="GO" id="GO:0006730">
    <property type="term" value="P:one-carbon metabolic process"/>
    <property type="evidence" value="ECO:0007669"/>
    <property type="project" value="UniProtKB-KW"/>
</dbReference>
<evidence type="ECO:0000256" key="7">
    <source>
        <dbReference type="ARBA" id="ARBA00023134"/>
    </source>
</evidence>
<protein>
    <recommendedName>
        <fullName evidence="4">GTP cyclohydrolase I</fullName>
        <ecNumber evidence="4">3.5.4.16</ecNumber>
    </recommendedName>
</protein>
<dbReference type="EMBL" id="CP001349">
    <property type="protein sequence ID" value="ACL61068.1"/>
    <property type="molecule type" value="Genomic_DNA"/>
</dbReference>
<dbReference type="Gene3D" id="3.30.1130.10">
    <property type="match status" value="1"/>
</dbReference>
<evidence type="ECO:0000256" key="1">
    <source>
        <dbReference type="ARBA" id="ARBA00001052"/>
    </source>
</evidence>
<dbReference type="Proteomes" id="UP000008207">
    <property type="component" value="Chromosome"/>
</dbReference>
<dbReference type="InterPro" id="IPR001474">
    <property type="entry name" value="GTP_CycHdrlase_I"/>
</dbReference>
<dbReference type="GO" id="GO:0005525">
    <property type="term" value="F:GTP binding"/>
    <property type="evidence" value="ECO:0007669"/>
    <property type="project" value="UniProtKB-KW"/>
</dbReference>
<organism evidence="9 10">
    <name type="scientific">Methylobacterium nodulans (strain LMG 21967 / CNCM I-2342 / ORS 2060)</name>
    <dbReference type="NCBI Taxonomy" id="460265"/>
    <lineage>
        <taxon>Bacteria</taxon>
        <taxon>Pseudomonadati</taxon>
        <taxon>Pseudomonadota</taxon>
        <taxon>Alphaproteobacteria</taxon>
        <taxon>Hyphomicrobiales</taxon>
        <taxon>Methylobacteriaceae</taxon>
        <taxon>Methylobacterium</taxon>
    </lineage>
</organism>
<dbReference type="GO" id="GO:0046654">
    <property type="term" value="P:tetrahydrofolate biosynthetic process"/>
    <property type="evidence" value="ECO:0007669"/>
    <property type="project" value="InterPro"/>
</dbReference>
<dbReference type="RefSeq" id="WP_015932650.1">
    <property type="nucleotide sequence ID" value="NC_011894.1"/>
</dbReference>
<keyword evidence="7" id="KW-0547">Nucleotide-binding</keyword>
<comment type="pathway">
    <text evidence="2">Cofactor biosynthesis; 7,8-dihydroneopterin triphosphate biosynthesis; 7,8-dihydroneopterin triphosphate from GTP: step 1/1.</text>
</comment>
<dbReference type="AlphaFoldDB" id="B8IAM3"/>
<dbReference type="STRING" id="460265.Mnod_6263"/>
<comment type="subunit">
    <text evidence="3">Toroid-shaped homodecamer, composed of two pentamers of five dimers.</text>
</comment>
<dbReference type="PANTHER" id="PTHR11109">
    <property type="entry name" value="GTP CYCLOHYDROLASE I"/>
    <property type="match status" value="1"/>
</dbReference>
<evidence type="ECO:0000256" key="5">
    <source>
        <dbReference type="ARBA" id="ARBA00022563"/>
    </source>
</evidence>
<evidence type="ECO:0000313" key="10">
    <source>
        <dbReference type="Proteomes" id="UP000008207"/>
    </source>
</evidence>
<proteinExistence type="predicted"/>
<dbReference type="InterPro" id="IPR043133">
    <property type="entry name" value="GTP-CH-I_C/QueF"/>
</dbReference>
<evidence type="ECO:0000256" key="6">
    <source>
        <dbReference type="ARBA" id="ARBA00022801"/>
    </source>
</evidence>
<dbReference type="GO" id="GO:0008270">
    <property type="term" value="F:zinc ion binding"/>
    <property type="evidence" value="ECO:0007669"/>
    <property type="project" value="TreeGrafter"/>
</dbReference>
<feature type="domain" description="GTP cyclohydrolase I" evidence="8">
    <location>
        <begin position="44"/>
        <end position="216"/>
    </location>
</feature>
<dbReference type="HOGENOM" id="CLU_049768_3_0_5"/>
<dbReference type="EC" id="3.5.4.16" evidence="4"/>
<dbReference type="InterPro" id="IPR020602">
    <property type="entry name" value="GTP_CycHdrlase_I_dom"/>
</dbReference>
<reference evidence="9 10" key="1">
    <citation type="submission" date="2009-01" db="EMBL/GenBank/DDBJ databases">
        <title>Complete sequence of chromosome of Methylobacterium nodulans ORS 2060.</title>
        <authorList>
            <consortium name="US DOE Joint Genome Institute"/>
            <person name="Lucas S."/>
            <person name="Copeland A."/>
            <person name="Lapidus A."/>
            <person name="Glavina del Rio T."/>
            <person name="Dalin E."/>
            <person name="Tice H."/>
            <person name="Bruce D."/>
            <person name="Goodwin L."/>
            <person name="Pitluck S."/>
            <person name="Sims D."/>
            <person name="Brettin T."/>
            <person name="Detter J.C."/>
            <person name="Han C."/>
            <person name="Larimer F."/>
            <person name="Land M."/>
            <person name="Hauser L."/>
            <person name="Kyrpides N."/>
            <person name="Ivanova N."/>
            <person name="Marx C.J."/>
            <person name="Richardson P."/>
        </authorList>
    </citation>
    <scope>NUCLEOTIDE SEQUENCE [LARGE SCALE GENOMIC DNA]</scope>
    <source>
        <strain evidence="10">LMG 21967 / CNCM I-2342 / ORS 2060</strain>
    </source>
</reference>
<dbReference type="UniPathway" id="UPA00848">
    <property type="reaction ID" value="UER00151"/>
</dbReference>
<evidence type="ECO:0000256" key="3">
    <source>
        <dbReference type="ARBA" id="ARBA00011857"/>
    </source>
</evidence>
<evidence type="ECO:0000259" key="8">
    <source>
        <dbReference type="Pfam" id="PF01227"/>
    </source>
</evidence>
<dbReference type="GO" id="GO:0005737">
    <property type="term" value="C:cytoplasm"/>
    <property type="evidence" value="ECO:0007669"/>
    <property type="project" value="TreeGrafter"/>
</dbReference>
<evidence type="ECO:0000256" key="4">
    <source>
        <dbReference type="ARBA" id="ARBA00012715"/>
    </source>
</evidence>
<dbReference type="PANTHER" id="PTHR11109:SF7">
    <property type="entry name" value="GTP CYCLOHYDROLASE 1"/>
    <property type="match status" value="1"/>
</dbReference>
<keyword evidence="7" id="KW-0342">GTP-binding</keyword>
<dbReference type="InterPro" id="IPR043134">
    <property type="entry name" value="GTP-CH-I_N"/>
</dbReference>
<keyword evidence="10" id="KW-1185">Reference proteome</keyword>